<dbReference type="EMBL" id="RDQL01000010">
    <property type="protein sequence ID" value="RMW98807.1"/>
    <property type="molecule type" value="Genomic_DNA"/>
</dbReference>
<keyword evidence="2 5" id="KW-0808">Transferase</keyword>
<comment type="caution">
    <text evidence="5">The sequence shown here is derived from an EMBL/GenBank/DDBJ whole genome shotgun (WGS) entry which is preliminary data.</text>
</comment>
<evidence type="ECO:0000256" key="2">
    <source>
        <dbReference type="ARBA" id="ARBA00022679"/>
    </source>
</evidence>
<dbReference type="GO" id="GO:0006654">
    <property type="term" value="P:phosphatidic acid biosynthetic process"/>
    <property type="evidence" value="ECO:0007669"/>
    <property type="project" value="TreeGrafter"/>
</dbReference>
<keyword evidence="3 5" id="KW-0012">Acyltransferase</keyword>
<dbReference type="SUPFAM" id="SSF69593">
    <property type="entry name" value="Glycerol-3-phosphate (1)-acyltransferase"/>
    <property type="match status" value="1"/>
</dbReference>
<evidence type="ECO:0000256" key="1">
    <source>
        <dbReference type="ARBA" id="ARBA00005189"/>
    </source>
</evidence>
<keyword evidence="6" id="KW-1185">Reference proteome</keyword>
<feature type="domain" description="Phospholipid/glycerol acyltransferase" evidence="4">
    <location>
        <begin position="74"/>
        <end position="190"/>
    </location>
</feature>
<evidence type="ECO:0000313" key="6">
    <source>
        <dbReference type="Proteomes" id="UP000267035"/>
    </source>
</evidence>
<dbReference type="SMART" id="SM00563">
    <property type="entry name" value="PlsC"/>
    <property type="match status" value="1"/>
</dbReference>
<dbReference type="Proteomes" id="UP000267035">
    <property type="component" value="Unassembled WGS sequence"/>
</dbReference>
<dbReference type="Pfam" id="PF01553">
    <property type="entry name" value="Acyltransferase"/>
    <property type="match status" value="1"/>
</dbReference>
<organism evidence="5 6">
    <name type="scientific">Allofranklinella schreckenbergeri</name>
    <dbReference type="NCBI Taxonomy" id="1076744"/>
    <lineage>
        <taxon>Bacteria</taxon>
        <taxon>Pseudomonadati</taxon>
        <taxon>Pseudomonadota</taxon>
        <taxon>Betaproteobacteria</taxon>
        <taxon>Burkholderiales</taxon>
        <taxon>Comamonadaceae</taxon>
        <taxon>Allofranklinella</taxon>
    </lineage>
</organism>
<accession>A0A3M6Q6K9</accession>
<dbReference type="GO" id="GO:0003841">
    <property type="term" value="F:1-acylglycerol-3-phosphate O-acyltransferase activity"/>
    <property type="evidence" value="ECO:0007669"/>
    <property type="project" value="TreeGrafter"/>
</dbReference>
<proteinExistence type="predicted"/>
<dbReference type="PANTHER" id="PTHR10434">
    <property type="entry name" value="1-ACYL-SN-GLYCEROL-3-PHOSPHATE ACYLTRANSFERASE"/>
    <property type="match status" value="1"/>
</dbReference>
<evidence type="ECO:0000259" key="4">
    <source>
        <dbReference type="SMART" id="SM00563"/>
    </source>
</evidence>
<dbReference type="CDD" id="cd07989">
    <property type="entry name" value="LPLAT_AGPAT-like"/>
    <property type="match status" value="1"/>
</dbReference>
<dbReference type="InterPro" id="IPR002123">
    <property type="entry name" value="Plipid/glycerol_acylTrfase"/>
</dbReference>
<protein>
    <submittedName>
        <fullName evidence="5">1-acyl-sn-glycerol-3-phosphate acyltransferase</fullName>
    </submittedName>
</protein>
<evidence type="ECO:0000313" key="5">
    <source>
        <dbReference type="EMBL" id="RMW98807.1"/>
    </source>
</evidence>
<dbReference type="AlphaFoldDB" id="A0A3M6Q6K9"/>
<sequence length="255" mass="28201">MGMTLVPFALVLLVAALFVRGEPIYRIGVAWLNWCVSSARWLLGIRYRVQGMEHLPAFARAPQGGESESPPPGVVLLVKHQSTYETFLMPLVLRHVVLSYVFKKELLSIPFFGWGIGRMDMVHIDRATGAKAFHKVLEQGRRLMEMGNWIIMFPEGTRVPRGETGTYKASGARLAVDTQATVVPVAVASARCWGPRAIVKYPGVVDVSIGPPISTEGKTASELLAQVQAWIEAEMRRIDPQAYPESTQNSISKEK</sequence>
<dbReference type="RefSeq" id="WP_122254243.1">
    <property type="nucleotide sequence ID" value="NZ_RDQL01000010.1"/>
</dbReference>
<reference evidence="5 6" key="1">
    <citation type="submission" date="2018-10" db="EMBL/GenBank/DDBJ databases">
        <title>Comamonadaceae CDC group NO-1 genome sequencing and assembly.</title>
        <authorList>
            <person name="Bernier A.-M."/>
            <person name="Bernard K."/>
        </authorList>
    </citation>
    <scope>NUCLEOTIDE SEQUENCE [LARGE SCALE GENOMIC DNA]</scope>
    <source>
        <strain evidence="5 6">NML161473</strain>
    </source>
</reference>
<gene>
    <name evidence="5" type="ORF">EBQ25_08655</name>
</gene>
<evidence type="ECO:0000256" key="3">
    <source>
        <dbReference type="ARBA" id="ARBA00023315"/>
    </source>
</evidence>
<dbReference type="PANTHER" id="PTHR10434:SF40">
    <property type="entry name" value="1-ACYL-SN-GLYCEROL-3-PHOSPHATE ACYLTRANSFERASE"/>
    <property type="match status" value="1"/>
</dbReference>
<name>A0A3M6Q6K9_9BURK</name>
<comment type="pathway">
    <text evidence="1">Lipid metabolism.</text>
</comment>